<protein>
    <recommendedName>
        <fullName evidence="3">DUF3168 domain-containing protein</fullName>
    </recommendedName>
</protein>
<keyword evidence="2" id="KW-1185">Reference proteome</keyword>
<gene>
    <name evidence="1" type="ORF">SE17_02325</name>
</gene>
<dbReference type="Gene3D" id="3.30.2000.30">
    <property type="match status" value="1"/>
</dbReference>
<dbReference type="EMBL" id="LJCR01000024">
    <property type="protein sequence ID" value="KPV54682.1"/>
    <property type="molecule type" value="Genomic_DNA"/>
</dbReference>
<comment type="caution">
    <text evidence="1">The sequence shown here is derived from an EMBL/GenBank/DDBJ whole genome shotgun (WGS) entry which is preliminary data.</text>
</comment>
<dbReference type="InterPro" id="IPR053745">
    <property type="entry name" value="Viral_Tail_Comp_sf"/>
</dbReference>
<evidence type="ECO:0000313" key="1">
    <source>
        <dbReference type="EMBL" id="KPV54682.1"/>
    </source>
</evidence>
<organism evidence="1 2">
    <name type="scientific">Kouleothrix aurantiaca</name>
    <dbReference type="NCBI Taxonomy" id="186479"/>
    <lineage>
        <taxon>Bacteria</taxon>
        <taxon>Bacillati</taxon>
        <taxon>Chloroflexota</taxon>
        <taxon>Chloroflexia</taxon>
        <taxon>Chloroflexales</taxon>
        <taxon>Roseiflexineae</taxon>
        <taxon>Roseiflexaceae</taxon>
        <taxon>Kouleothrix</taxon>
    </lineage>
</organism>
<proteinExistence type="predicted"/>
<dbReference type="Proteomes" id="UP000050509">
    <property type="component" value="Unassembled WGS sequence"/>
</dbReference>
<dbReference type="InterPro" id="IPR021508">
    <property type="entry name" value="Gp17-like"/>
</dbReference>
<evidence type="ECO:0000313" key="2">
    <source>
        <dbReference type="Proteomes" id="UP000050509"/>
    </source>
</evidence>
<dbReference type="Pfam" id="PF11367">
    <property type="entry name" value="Tail_completion_gp17"/>
    <property type="match status" value="1"/>
</dbReference>
<reference evidence="1 2" key="1">
    <citation type="submission" date="2015-09" db="EMBL/GenBank/DDBJ databases">
        <title>Draft genome sequence of Kouleothrix aurantiaca JCM 19913.</title>
        <authorList>
            <person name="Hemp J."/>
        </authorList>
    </citation>
    <scope>NUCLEOTIDE SEQUENCE [LARGE SCALE GENOMIC DNA]</scope>
    <source>
        <strain evidence="1 2">COM-B</strain>
    </source>
</reference>
<sequence length="129" mass="14318">MIIEEGLVAYLTSYAGLSSLIGTRIYPLRLPENVTYPALTYQRISSQRVQSQSGPSGLAFPRFQFDCYAKTYLAAKNVAAQLRAALDGFKGTMGDVPVGSSLSQSDRDFYDPNTRIWRVSIDFIIGHEE</sequence>
<evidence type="ECO:0008006" key="3">
    <source>
        <dbReference type="Google" id="ProtNLM"/>
    </source>
</evidence>
<name>A0A0P9FN57_9CHLR</name>
<accession>A0A0P9FN57</accession>
<dbReference type="AlphaFoldDB" id="A0A0P9FN57"/>